<feature type="signal peptide" evidence="1">
    <location>
        <begin position="1"/>
        <end position="25"/>
    </location>
</feature>
<dbReference type="RefSeq" id="WP_145105945.1">
    <property type="nucleotide sequence ID" value="NZ_CP036349.1"/>
</dbReference>
<dbReference type="Proteomes" id="UP000316426">
    <property type="component" value="Chromosome"/>
</dbReference>
<reference evidence="2 3" key="1">
    <citation type="submission" date="2019-02" db="EMBL/GenBank/DDBJ databases">
        <title>Deep-cultivation of Planctomycetes and their phenomic and genomic characterization uncovers novel biology.</title>
        <authorList>
            <person name="Wiegand S."/>
            <person name="Jogler M."/>
            <person name="Boedeker C."/>
            <person name="Pinto D."/>
            <person name="Vollmers J."/>
            <person name="Rivas-Marin E."/>
            <person name="Kohn T."/>
            <person name="Peeters S.H."/>
            <person name="Heuer A."/>
            <person name="Rast P."/>
            <person name="Oberbeckmann S."/>
            <person name="Bunk B."/>
            <person name="Jeske O."/>
            <person name="Meyerdierks A."/>
            <person name="Storesund J.E."/>
            <person name="Kallscheuer N."/>
            <person name="Luecker S."/>
            <person name="Lage O.M."/>
            <person name="Pohl T."/>
            <person name="Merkel B.J."/>
            <person name="Hornburger P."/>
            <person name="Mueller R.-W."/>
            <person name="Bruemmer F."/>
            <person name="Labrenz M."/>
            <person name="Spormann A.M."/>
            <person name="Op den Camp H."/>
            <person name="Overmann J."/>
            <person name="Amann R."/>
            <person name="Jetten M.S.M."/>
            <person name="Mascher T."/>
            <person name="Medema M.H."/>
            <person name="Devos D.P."/>
            <person name="Kaster A.-K."/>
            <person name="Ovreas L."/>
            <person name="Rohde M."/>
            <person name="Galperin M.Y."/>
            <person name="Jogler C."/>
        </authorList>
    </citation>
    <scope>NUCLEOTIDE SEQUENCE [LARGE SCALE GENOMIC DNA]</scope>
    <source>
        <strain evidence="2 3">Spa11</strain>
    </source>
</reference>
<protein>
    <submittedName>
        <fullName evidence="2">Uncharacterized protein</fullName>
    </submittedName>
</protein>
<proteinExistence type="predicted"/>
<evidence type="ECO:0000256" key="1">
    <source>
        <dbReference type="SAM" id="SignalP"/>
    </source>
</evidence>
<evidence type="ECO:0000313" key="3">
    <source>
        <dbReference type="Proteomes" id="UP000316426"/>
    </source>
</evidence>
<dbReference type="EMBL" id="CP036349">
    <property type="protein sequence ID" value="QDV72165.1"/>
    <property type="molecule type" value="Genomic_DNA"/>
</dbReference>
<dbReference type="KEGG" id="bmei:Spa11_03370"/>
<feature type="chain" id="PRO_5022123051" evidence="1">
    <location>
        <begin position="26"/>
        <end position="422"/>
    </location>
</feature>
<name>A0A518K336_9BACT</name>
<evidence type="ECO:0000313" key="2">
    <source>
        <dbReference type="EMBL" id="QDV72165.1"/>
    </source>
</evidence>
<gene>
    <name evidence="2" type="ORF">Spa11_03370</name>
</gene>
<keyword evidence="3" id="KW-1185">Reference proteome</keyword>
<accession>A0A518K336</accession>
<organism evidence="2 3">
    <name type="scientific">Botrimarina mediterranea</name>
    <dbReference type="NCBI Taxonomy" id="2528022"/>
    <lineage>
        <taxon>Bacteria</taxon>
        <taxon>Pseudomonadati</taxon>
        <taxon>Planctomycetota</taxon>
        <taxon>Planctomycetia</taxon>
        <taxon>Pirellulales</taxon>
        <taxon>Lacipirellulaceae</taxon>
        <taxon>Botrimarina</taxon>
    </lineage>
</organism>
<sequence precursor="true">MRYFSAARPLRPLAGLIALAIAATAAPTLAQRYESDAIESRLSNKGVIARRYAKTGQGDGAEFKEYIEKYFFPAMTQTTPEGLADLEKMQGDLFKSFLTGVPAATQRYMHEQALDFSTRVVANRKYHPSVRYNALLMLGRLNDKYPAGGEDPTPAAKGTDLLCSLTSASISSPRTPNYLLVGALLGLERHANYYQQLPRPQQAKLMRTLYDVLTVEKLEGEFTPEVREWIFTRTASAIASMKTPGPQGVFVKGLAKRVGDDTLSLEARATILRELAEMEAEAGQDYGAAIAKAAIELASDIGEEEAEIAEKFDDMQLQAGVGFVGARGKMSRRVTVTPENGPQLYREGILALFNDLQKGVAAAADISPEDQKPALTAINEAIKNVVNKTADKGTIDLDVTEAIKQMASTAQEATVQPLANAE</sequence>
<keyword evidence="1" id="KW-0732">Signal</keyword>
<dbReference type="AlphaFoldDB" id="A0A518K336"/>